<evidence type="ECO:0000259" key="1">
    <source>
        <dbReference type="Pfam" id="PF09346"/>
    </source>
</evidence>
<evidence type="ECO:0000313" key="2">
    <source>
        <dbReference type="EMBL" id="QJR12236.1"/>
    </source>
</evidence>
<sequence>MTGRNVALLLLVLVAAVLGVRWWMKPLPIGPASSVAVTDLPPPHKPAIDLRAPDTIVDLDATFRALDAHFAAHGIVVRPPLDAAAPDRLEKELPCALPPAVRRMYLWHDGINPMIPSYEWLPLAKVIDEYRFIKRIEREVGMLESMAWPRTFLPILRFDGQQHIAVDCASPERAPMYFYFVQDGVPRAQYRGPGHFLAVTLTAFDTKAFDGRGGHLDPRPMLVREAFQRHATPAELAVMEENWAAYERSLVGLEGQALGRQLSSGSEQPDPRAIPLLERYLADPDPKVVRGAAFALGQLQAASSEPKLAGLLTHASPEVRNFAAGALSNMDTLASEATVDRLLAMLDDPNDLARLSAINALGTSRRQRAVAPLLERLRKVRPGIEVAIVLALERIGDRSALPQLRALQADLAKMDLTIPNRGGFRGSDPPPASRKAAVEAAIAKIEAGPTS</sequence>
<dbReference type="KEGG" id="uru:DSM104443_03321"/>
<dbReference type="Gene3D" id="1.25.10.10">
    <property type="entry name" value="Leucine-rich Repeat Variant"/>
    <property type="match status" value="1"/>
</dbReference>
<dbReference type="Proteomes" id="UP000501534">
    <property type="component" value="Chromosome"/>
</dbReference>
<dbReference type="InterPro" id="IPR004155">
    <property type="entry name" value="PBS_lyase_HEAT"/>
</dbReference>
<dbReference type="GO" id="GO:0016491">
    <property type="term" value="F:oxidoreductase activity"/>
    <property type="evidence" value="ECO:0007669"/>
    <property type="project" value="TreeGrafter"/>
</dbReference>
<dbReference type="PANTHER" id="PTHR12697:SF5">
    <property type="entry name" value="DEOXYHYPUSINE HYDROXYLASE"/>
    <property type="match status" value="1"/>
</dbReference>
<dbReference type="Pfam" id="PF09346">
    <property type="entry name" value="SMI1_KNR4"/>
    <property type="match status" value="1"/>
</dbReference>
<keyword evidence="3" id="KW-1185">Reference proteome</keyword>
<gene>
    <name evidence="2" type="ORF">DSM104443_03321</name>
</gene>
<accession>A0A6M4GYB3</accession>
<dbReference type="InterPro" id="IPR011989">
    <property type="entry name" value="ARM-like"/>
</dbReference>
<reference evidence="2 3" key="1">
    <citation type="submission" date="2020-04" db="EMBL/GenBank/DDBJ databases">
        <title>Usitatibacter rugosus gen. nov., sp. nov. and Usitatibacter palustris sp. nov., novel members of Usitatibacteraceae fam. nov. within the order Nitrosomonadales isolated from soil.</title>
        <authorList>
            <person name="Huber K.J."/>
            <person name="Neumann-Schaal M."/>
            <person name="Geppert A."/>
            <person name="Luckner M."/>
            <person name="Wanner G."/>
            <person name="Overmann J."/>
        </authorList>
    </citation>
    <scope>NUCLEOTIDE SEQUENCE [LARGE SCALE GENOMIC DNA]</scope>
    <source>
        <strain evidence="2 3">0125_3</strain>
    </source>
</reference>
<name>A0A6M4GYB3_9PROT</name>
<evidence type="ECO:0000313" key="3">
    <source>
        <dbReference type="Proteomes" id="UP000501534"/>
    </source>
</evidence>
<dbReference type="EMBL" id="CP053069">
    <property type="protein sequence ID" value="QJR12236.1"/>
    <property type="molecule type" value="Genomic_DNA"/>
</dbReference>
<dbReference type="InterPro" id="IPR016024">
    <property type="entry name" value="ARM-type_fold"/>
</dbReference>
<dbReference type="RefSeq" id="WP_171094269.1">
    <property type="nucleotide sequence ID" value="NZ_CP053069.1"/>
</dbReference>
<dbReference type="AlphaFoldDB" id="A0A6M4GYB3"/>
<dbReference type="SUPFAM" id="SSF48371">
    <property type="entry name" value="ARM repeat"/>
    <property type="match status" value="1"/>
</dbReference>
<organism evidence="2 3">
    <name type="scientific">Usitatibacter rugosus</name>
    <dbReference type="NCBI Taxonomy" id="2732067"/>
    <lineage>
        <taxon>Bacteria</taxon>
        <taxon>Pseudomonadati</taxon>
        <taxon>Pseudomonadota</taxon>
        <taxon>Betaproteobacteria</taxon>
        <taxon>Nitrosomonadales</taxon>
        <taxon>Usitatibacteraceae</taxon>
        <taxon>Usitatibacter</taxon>
    </lineage>
</organism>
<dbReference type="InterPro" id="IPR018958">
    <property type="entry name" value="Knr4/Smi1-like_dom"/>
</dbReference>
<dbReference type="Pfam" id="PF13646">
    <property type="entry name" value="HEAT_2"/>
    <property type="match status" value="1"/>
</dbReference>
<dbReference type="PANTHER" id="PTHR12697">
    <property type="entry name" value="PBS LYASE HEAT-LIKE PROTEIN"/>
    <property type="match status" value="1"/>
</dbReference>
<dbReference type="SMART" id="SM00567">
    <property type="entry name" value="EZ_HEAT"/>
    <property type="match status" value="5"/>
</dbReference>
<proteinExistence type="predicted"/>
<protein>
    <recommendedName>
        <fullName evidence="1">Knr4/Smi1-like domain-containing protein</fullName>
    </recommendedName>
</protein>
<feature type="domain" description="Knr4/Smi1-like" evidence="1">
    <location>
        <begin position="80"/>
        <end position="183"/>
    </location>
</feature>